<evidence type="ECO:0000313" key="3">
    <source>
        <dbReference type="EMBL" id="KAF4981119.1"/>
    </source>
</evidence>
<sequence>MPKQTVEPDEVTLQPKEMGFLSKNRAANIYARHASYQQCQGASSVAGPPPNPQHKGLPGKCLKRGSDVLDADEGDFRDGNTRSPKVGRRMSPENCPGKPMGIDASVITGGPHGEQNEVGQHHRAAADERIENGEYYSVEERLAALEDKVKSLDNIAEKHVDDIDHVLSWMAELMNTDYKTSKSVEQLENELETSKTILRKTAELLLGTRRELKMAGISTIQQMKMKEGRNKTLNEGRATLVKDLEKRSEAKGKVRETSSDLVTTIQIMLGWITGSNR</sequence>
<feature type="region of interest" description="Disordered" evidence="2">
    <location>
        <begin position="37"/>
        <end position="57"/>
    </location>
</feature>
<proteinExistence type="predicted"/>
<feature type="coiled-coil region" evidence="1">
    <location>
        <begin position="142"/>
        <end position="204"/>
    </location>
</feature>
<dbReference type="EMBL" id="JABEYC010000185">
    <property type="protein sequence ID" value="KAF4981119.1"/>
    <property type="molecule type" value="Genomic_DNA"/>
</dbReference>
<dbReference type="Proteomes" id="UP000635477">
    <property type="component" value="Unassembled WGS sequence"/>
</dbReference>
<protein>
    <submittedName>
        <fullName evidence="3">Uncharacterized protein</fullName>
    </submittedName>
</protein>
<name>A0A8H4XNB2_9HYPO</name>
<dbReference type="AlphaFoldDB" id="A0A8H4XNB2"/>
<evidence type="ECO:0000313" key="4">
    <source>
        <dbReference type="Proteomes" id="UP000635477"/>
    </source>
</evidence>
<keyword evidence="4" id="KW-1185">Reference proteome</keyword>
<reference evidence="3" key="1">
    <citation type="journal article" date="2020" name="BMC Genomics">
        <title>Correction to: Identification and distribution of gene clusters required for synthesis of sphingolipid metabolism inhibitors in diverse species of the filamentous fungus Fusarium.</title>
        <authorList>
            <person name="Kim H.S."/>
            <person name="Lohmar J.M."/>
            <person name="Busman M."/>
            <person name="Brown D.W."/>
            <person name="Naumann T.A."/>
            <person name="Divon H.H."/>
            <person name="Lysoe E."/>
            <person name="Uhlig S."/>
            <person name="Proctor R.H."/>
        </authorList>
    </citation>
    <scope>NUCLEOTIDE SEQUENCE</scope>
    <source>
        <strain evidence="3">NRRL 22465</strain>
    </source>
</reference>
<reference evidence="3" key="2">
    <citation type="submission" date="2020-05" db="EMBL/GenBank/DDBJ databases">
        <authorList>
            <person name="Kim H.-S."/>
            <person name="Proctor R.H."/>
            <person name="Brown D.W."/>
        </authorList>
    </citation>
    <scope>NUCLEOTIDE SEQUENCE</scope>
    <source>
        <strain evidence="3">NRRL 22465</strain>
    </source>
</reference>
<feature type="region of interest" description="Disordered" evidence="2">
    <location>
        <begin position="69"/>
        <end position="99"/>
    </location>
</feature>
<evidence type="ECO:0000256" key="1">
    <source>
        <dbReference type="SAM" id="Coils"/>
    </source>
</evidence>
<keyword evidence="1" id="KW-0175">Coiled coil</keyword>
<gene>
    <name evidence="3" type="ORF">FZEAL_3026</name>
</gene>
<accession>A0A8H4XNB2</accession>
<organism evidence="3 4">
    <name type="scientific">Fusarium zealandicum</name>
    <dbReference type="NCBI Taxonomy" id="1053134"/>
    <lineage>
        <taxon>Eukaryota</taxon>
        <taxon>Fungi</taxon>
        <taxon>Dikarya</taxon>
        <taxon>Ascomycota</taxon>
        <taxon>Pezizomycotina</taxon>
        <taxon>Sordariomycetes</taxon>
        <taxon>Hypocreomycetidae</taxon>
        <taxon>Hypocreales</taxon>
        <taxon>Nectriaceae</taxon>
        <taxon>Fusarium</taxon>
        <taxon>Fusarium staphyleae species complex</taxon>
    </lineage>
</organism>
<comment type="caution">
    <text evidence="3">The sequence shown here is derived from an EMBL/GenBank/DDBJ whole genome shotgun (WGS) entry which is preliminary data.</text>
</comment>
<evidence type="ECO:0000256" key="2">
    <source>
        <dbReference type="SAM" id="MobiDB-lite"/>
    </source>
</evidence>
<dbReference type="OrthoDB" id="5100408at2759"/>